<dbReference type="AlphaFoldDB" id="A0A4Q2CZ29"/>
<evidence type="ECO:0000313" key="2">
    <source>
        <dbReference type="EMBL" id="RXW11406.1"/>
    </source>
</evidence>
<feature type="compositionally biased region" description="Basic and acidic residues" evidence="1">
    <location>
        <begin position="43"/>
        <end position="52"/>
    </location>
</feature>
<proteinExistence type="predicted"/>
<protein>
    <submittedName>
        <fullName evidence="2">Uncharacterized protein</fullName>
    </submittedName>
</protein>
<feature type="region of interest" description="Disordered" evidence="1">
    <location>
        <begin position="22"/>
        <end position="52"/>
    </location>
</feature>
<reference evidence="2 3" key="1">
    <citation type="submission" date="2019-01" db="EMBL/GenBank/DDBJ databases">
        <title>Draft genome sequence of Psathyrella aberdarensis IHI B618.</title>
        <authorList>
            <person name="Buettner E."/>
            <person name="Kellner H."/>
        </authorList>
    </citation>
    <scope>NUCLEOTIDE SEQUENCE [LARGE SCALE GENOMIC DNA]</scope>
    <source>
        <strain evidence="2 3">IHI B618</strain>
    </source>
</reference>
<feature type="compositionally biased region" description="Basic and acidic residues" evidence="1">
    <location>
        <begin position="22"/>
        <end position="32"/>
    </location>
</feature>
<keyword evidence="3" id="KW-1185">Reference proteome</keyword>
<evidence type="ECO:0000313" key="3">
    <source>
        <dbReference type="Proteomes" id="UP000290288"/>
    </source>
</evidence>
<evidence type="ECO:0000256" key="1">
    <source>
        <dbReference type="SAM" id="MobiDB-lite"/>
    </source>
</evidence>
<name>A0A4Q2CZ29_9AGAR</name>
<accession>A0A4Q2CZ29</accession>
<gene>
    <name evidence="2" type="ORF">EST38_g14449</name>
</gene>
<organism evidence="2 3">
    <name type="scientific">Candolleomyces aberdarensis</name>
    <dbReference type="NCBI Taxonomy" id="2316362"/>
    <lineage>
        <taxon>Eukaryota</taxon>
        <taxon>Fungi</taxon>
        <taxon>Dikarya</taxon>
        <taxon>Basidiomycota</taxon>
        <taxon>Agaricomycotina</taxon>
        <taxon>Agaricomycetes</taxon>
        <taxon>Agaricomycetidae</taxon>
        <taxon>Agaricales</taxon>
        <taxon>Agaricineae</taxon>
        <taxon>Psathyrellaceae</taxon>
        <taxon>Candolleomyces</taxon>
    </lineage>
</organism>
<dbReference type="Proteomes" id="UP000290288">
    <property type="component" value="Unassembled WGS sequence"/>
</dbReference>
<dbReference type="EMBL" id="SDEE01001942">
    <property type="protein sequence ID" value="RXW11406.1"/>
    <property type="molecule type" value="Genomic_DNA"/>
</dbReference>
<comment type="caution">
    <text evidence="2">The sequence shown here is derived from an EMBL/GenBank/DDBJ whole genome shotgun (WGS) entry which is preliminary data.</text>
</comment>
<sequence>MVKYPDAIKVYWDEVDRRLDASRGNFKEKVPRENALQSTHTQDVPRHFDSGS</sequence>